<organism evidence="1 2">
    <name type="scientific">Vitis vinifera</name>
    <name type="common">Grape</name>
    <dbReference type="NCBI Taxonomy" id="29760"/>
    <lineage>
        <taxon>Eukaryota</taxon>
        <taxon>Viridiplantae</taxon>
        <taxon>Streptophyta</taxon>
        <taxon>Embryophyta</taxon>
        <taxon>Tracheophyta</taxon>
        <taxon>Spermatophyta</taxon>
        <taxon>Magnoliopsida</taxon>
        <taxon>eudicotyledons</taxon>
        <taxon>Gunneridae</taxon>
        <taxon>Pentapetalae</taxon>
        <taxon>rosids</taxon>
        <taxon>Vitales</taxon>
        <taxon>Vitaceae</taxon>
        <taxon>Viteae</taxon>
        <taxon>Vitis</taxon>
    </lineage>
</organism>
<sequence length="271" mass="30604">MLKVSVERKPSWLGLKASPVENGARLQSTIGSVFALSFEKEESEKKNREDEALFQLGGGREQCLVEKVVTKRKFKVVGKFRGGWIELWGLPFHLWSEEHLKKIVEQWGTMTEIDWQTLKLYDLCKVRMRILMKERSVLPALIEVLDGGWVFTISVAVVRVEDVRRDKEIGWASLGGRDKAYSIDEEGHRASNSMQREGLNLLLIPTMVETDLGWRGEGSSAMGNGKLVLEVSDAQPKGSVMKFGSKKLWTTLFLHVLDADWGSKSKRPSNA</sequence>
<dbReference type="AlphaFoldDB" id="A0A438KRK3"/>
<evidence type="ECO:0000313" key="1">
    <source>
        <dbReference type="EMBL" id="RVX23840.1"/>
    </source>
</evidence>
<accession>A0A438KRK3</accession>
<name>A0A438KRK3_VITVI</name>
<protein>
    <submittedName>
        <fullName evidence="1">Uncharacterized protein</fullName>
    </submittedName>
</protein>
<gene>
    <name evidence="1" type="ORF">CK203_000086</name>
</gene>
<comment type="caution">
    <text evidence="1">The sequence shown here is derived from an EMBL/GenBank/DDBJ whole genome shotgun (WGS) entry which is preliminary data.</text>
</comment>
<dbReference type="EMBL" id="QGNW01000001">
    <property type="protein sequence ID" value="RVX23840.1"/>
    <property type="molecule type" value="Genomic_DNA"/>
</dbReference>
<evidence type="ECO:0000313" key="2">
    <source>
        <dbReference type="Proteomes" id="UP000288805"/>
    </source>
</evidence>
<dbReference type="PANTHER" id="PTHR34427">
    <property type="entry name" value="DUF4283 DOMAIN PROTEIN"/>
    <property type="match status" value="1"/>
</dbReference>
<dbReference type="Proteomes" id="UP000288805">
    <property type="component" value="Unassembled WGS sequence"/>
</dbReference>
<proteinExistence type="predicted"/>
<dbReference type="PANTHER" id="PTHR34427:SF5">
    <property type="entry name" value="DUF4283 DOMAIN-CONTAINING PROTEIN"/>
    <property type="match status" value="1"/>
</dbReference>
<reference evidence="1 2" key="1">
    <citation type="journal article" date="2018" name="PLoS Genet.">
        <title>Population sequencing reveals clonal diversity and ancestral inbreeding in the grapevine cultivar Chardonnay.</title>
        <authorList>
            <person name="Roach M.J."/>
            <person name="Johnson D.L."/>
            <person name="Bohlmann J."/>
            <person name="van Vuuren H.J."/>
            <person name="Jones S.J."/>
            <person name="Pretorius I.S."/>
            <person name="Schmidt S.A."/>
            <person name="Borneman A.R."/>
        </authorList>
    </citation>
    <scope>NUCLEOTIDE SEQUENCE [LARGE SCALE GENOMIC DNA]</scope>
    <source>
        <strain evidence="2">cv. Chardonnay</strain>
        <tissue evidence="1">Leaf</tissue>
    </source>
</reference>